<dbReference type="SMART" id="SM00368">
    <property type="entry name" value="LRR_RI"/>
    <property type="match status" value="1"/>
</dbReference>
<dbReference type="OrthoDB" id="120976at2759"/>
<name>A0A815S5S7_ADIRI</name>
<dbReference type="EMBL" id="CAJNOJ010000565">
    <property type="protein sequence ID" value="CAF1486122.1"/>
    <property type="molecule type" value="Genomic_DNA"/>
</dbReference>
<evidence type="ECO:0000313" key="3">
    <source>
        <dbReference type="Proteomes" id="UP000663852"/>
    </source>
</evidence>
<comment type="caution">
    <text evidence="2">The sequence shown here is derived from an EMBL/GenBank/DDBJ whole genome shotgun (WGS) entry which is preliminary data.</text>
</comment>
<dbReference type="SUPFAM" id="SSF52047">
    <property type="entry name" value="RNI-like"/>
    <property type="match status" value="1"/>
</dbReference>
<dbReference type="AlphaFoldDB" id="A0A815S5S7"/>
<dbReference type="Proteomes" id="UP000663852">
    <property type="component" value="Unassembled WGS sequence"/>
</dbReference>
<sequence>MHSLITLPAEFVYRILDQLSDFDLFCSMQNVCYRLNQILNTYHRYQTLTTLKLWNNSISKEGAQQMADALRVNMVCQINR</sequence>
<dbReference type="InterPro" id="IPR032675">
    <property type="entry name" value="LRR_dom_sf"/>
</dbReference>
<evidence type="ECO:0000259" key="1">
    <source>
        <dbReference type="PROSITE" id="PS50181"/>
    </source>
</evidence>
<dbReference type="Gene3D" id="3.80.10.10">
    <property type="entry name" value="Ribonuclease Inhibitor"/>
    <property type="match status" value="1"/>
</dbReference>
<reference evidence="2" key="1">
    <citation type="submission" date="2021-02" db="EMBL/GenBank/DDBJ databases">
        <authorList>
            <person name="Nowell W R."/>
        </authorList>
    </citation>
    <scope>NUCLEOTIDE SEQUENCE</scope>
</reference>
<organism evidence="2 3">
    <name type="scientific">Adineta ricciae</name>
    <name type="common">Rotifer</name>
    <dbReference type="NCBI Taxonomy" id="249248"/>
    <lineage>
        <taxon>Eukaryota</taxon>
        <taxon>Metazoa</taxon>
        <taxon>Spiralia</taxon>
        <taxon>Gnathifera</taxon>
        <taxon>Rotifera</taxon>
        <taxon>Eurotatoria</taxon>
        <taxon>Bdelloidea</taxon>
        <taxon>Adinetida</taxon>
        <taxon>Adinetidae</taxon>
        <taxon>Adineta</taxon>
    </lineage>
</organism>
<proteinExistence type="predicted"/>
<dbReference type="PROSITE" id="PS50181">
    <property type="entry name" value="FBOX"/>
    <property type="match status" value="1"/>
</dbReference>
<evidence type="ECO:0000313" key="2">
    <source>
        <dbReference type="EMBL" id="CAF1486122.1"/>
    </source>
</evidence>
<accession>A0A815S5S7</accession>
<feature type="domain" description="F-box" evidence="1">
    <location>
        <begin position="1"/>
        <end position="48"/>
    </location>
</feature>
<dbReference type="InterPro" id="IPR001810">
    <property type="entry name" value="F-box_dom"/>
</dbReference>
<gene>
    <name evidence="2" type="ORF">EDS130_LOCUS41727</name>
</gene>
<protein>
    <recommendedName>
        <fullName evidence="1">F-box domain-containing protein</fullName>
    </recommendedName>
</protein>